<comment type="caution">
    <text evidence="2">The sequence shown here is derived from an EMBL/GenBank/DDBJ whole genome shotgun (WGS) entry which is preliminary data.</text>
</comment>
<keyword evidence="3" id="KW-1185">Reference proteome</keyword>
<name>A0AAD3CU23_9STRA</name>
<organism evidence="2 3">
    <name type="scientific">Chaetoceros tenuissimus</name>
    <dbReference type="NCBI Taxonomy" id="426638"/>
    <lineage>
        <taxon>Eukaryota</taxon>
        <taxon>Sar</taxon>
        <taxon>Stramenopiles</taxon>
        <taxon>Ochrophyta</taxon>
        <taxon>Bacillariophyta</taxon>
        <taxon>Coscinodiscophyceae</taxon>
        <taxon>Chaetocerotophycidae</taxon>
        <taxon>Chaetocerotales</taxon>
        <taxon>Chaetocerotaceae</taxon>
        <taxon>Chaetoceros</taxon>
    </lineage>
</organism>
<feature type="region of interest" description="Disordered" evidence="1">
    <location>
        <begin position="602"/>
        <end position="660"/>
    </location>
</feature>
<dbReference type="CDD" id="cd00371">
    <property type="entry name" value="HMA"/>
    <property type="match status" value="1"/>
</dbReference>
<feature type="compositionally biased region" description="Low complexity" evidence="1">
    <location>
        <begin position="602"/>
        <end position="613"/>
    </location>
</feature>
<dbReference type="InterPro" id="IPR006121">
    <property type="entry name" value="HMA_dom"/>
</dbReference>
<dbReference type="EMBL" id="BLLK01000045">
    <property type="protein sequence ID" value="GFH51156.1"/>
    <property type="molecule type" value="Genomic_DNA"/>
</dbReference>
<dbReference type="InterPro" id="IPR036163">
    <property type="entry name" value="HMA_dom_sf"/>
</dbReference>
<evidence type="ECO:0000256" key="1">
    <source>
        <dbReference type="SAM" id="MobiDB-lite"/>
    </source>
</evidence>
<gene>
    <name evidence="2" type="ORF">CTEN210_07632</name>
</gene>
<feature type="compositionally biased region" description="Polar residues" evidence="1">
    <location>
        <begin position="614"/>
        <end position="623"/>
    </location>
</feature>
<evidence type="ECO:0008006" key="4">
    <source>
        <dbReference type="Google" id="ProtNLM"/>
    </source>
</evidence>
<feature type="compositionally biased region" description="Basic and acidic residues" evidence="1">
    <location>
        <begin position="638"/>
        <end position="649"/>
    </location>
</feature>
<evidence type="ECO:0000313" key="2">
    <source>
        <dbReference type="EMBL" id="GFH51156.1"/>
    </source>
</evidence>
<evidence type="ECO:0000313" key="3">
    <source>
        <dbReference type="Proteomes" id="UP001054902"/>
    </source>
</evidence>
<reference evidence="2 3" key="1">
    <citation type="journal article" date="2021" name="Sci. Rep.">
        <title>The genome of the diatom Chaetoceros tenuissimus carries an ancient integrated fragment of an extant virus.</title>
        <authorList>
            <person name="Hongo Y."/>
            <person name="Kimura K."/>
            <person name="Takaki Y."/>
            <person name="Yoshida Y."/>
            <person name="Baba S."/>
            <person name="Kobayashi G."/>
            <person name="Nagasaki K."/>
            <person name="Hano T."/>
            <person name="Tomaru Y."/>
        </authorList>
    </citation>
    <scope>NUCLEOTIDE SEQUENCE [LARGE SCALE GENOMIC DNA]</scope>
    <source>
        <strain evidence="2 3">NIES-3715</strain>
    </source>
</reference>
<dbReference type="Proteomes" id="UP001054902">
    <property type="component" value="Unassembled WGS sequence"/>
</dbReference>
<proteinExistence type="predicted"/>
<dbReference type="GO" id="GO:0046872">
    <property type="term" value="F:metal ion binding"/>
    <property type="evidence" value="ECO:0007669"/>
    <property type="project" value="InterPro"/>
</dbReference>
<accession>A0AAD3CU23</accession>
<protein>
    <recommendedName>
        <fullName evidence="4">HMA domain-containing protein</fullName>
    </recommendedName>
</protein>
<dbReference type="AlphaFoldDB" id="A0AAD3CU23"/>
<dbReference type="SUPFAM" id="SSF55008">
    <property type="entry name" value="HMA, heavy metal-associated domain"/>
    <property type="match status" value="1"/>
</dbReference>
<sequence length="660" mass="74110">MSRRRGEFEHRTSIFEGAYRAWSHLGGIDPVVLNTSTATDLDPIDHPLTDDDRLKDVDKAAIAVEDLAGKTVYYPYEALPRTGLLHPFVQAIITPWLGPDANEEDISVGLSTLRTWWQHRRKGESSSAKTALRTEKMIPVVEGYTRHFFNLAFSMVMNDGEQPPRTLNKRIKEAEKGGIKIKTMKKKDEEVSPMMSINPRMMELDNTPSNGYDMMYQNQNFGSEKLSSRPGCCSETASVSLPASIYSGNNMAIDSKKYGDPNKTPVVFVSHTGDIQIAMSIHGITCDHCVKIIETVLKGVNGSPSPVKGLLDAAADRQLEMVILKIERSSDAKRIAYEAKENLRLVGYDANPKEMGIVDPSSGAALDLGALMTAFDVVAATDAKDVFDWTLFCSCPDNGILRRDCARHSQMNRRIFEAFDVRQEQVKDFMGGCGKKYGLPCSCGPNCKCGGCGCAAQKNNQQQQVDGLSSRNQMYAGQNNNMNGMSDLRYYMNDTAQQQNMEQNTPQSISSMNLSSLNSGNATNAQYAHGSFPSAPMLASWQQQQQQQQIPFMMQGMQMQDGSNSQRMHNYEDQQQLSQSQQMQFMYMNQRQNDIQQQQMMQHDMQQQQQQQQVFSRNLNNQVDQHELMKRMSNSNNERAEFSDTDSNRAGENGIWKYQS</sequence>